<name>A0A3L9MF68_9FLAO</name>
<accession>A0A3L9MF68</accession>
<dbReference type="AlphaFoldDB" id="A0A3L9MF68"/>
<keyword evidence="3" id="KW-1185">Reference proteome</keyword>
<feature type="chain" id="PRO_5018243350" description="Lipoprotein" evidence="1">
    <location>
        <begin position="22"/>
        <end position="92"/>
    </location>
</feature>
<dbReference type="PROSITE" id="PS51257">
    <property type="entry name" value="PROKAR_LIPOPROTEIN"/>
    <property type="match status" value="1"/>
</dbReference>
<feature type="signal peptide" evidence="1">
    <location>
        <begin position="1"/>
        <end position="21"/>
    </location>
</feature>
<keyword evidence="1" id="KW-0732">Signal</keyword>
<dbReference type="EMBL" id="RDOJ01000008">
    <property type="protein sequence ID" value="RLZ09914.1"/>
    <property type="molecule type" value="Genomic_DNA"/>
</dbReference>
<evidence type="ECO:0000313" key="2">
    <source>
        <dbReference type="EMBL" id="RLZ09914.1"/>
    </source>
</evidence>
<organism evidence="2 3">
    <name type="scientific">Faecalibacter macacae</name>
    <dbReference type="NCBI Taxonomy" id="1859289"/>
    <lineage>
        <taxon>Bacteria</taxon>
        <taxon>Pseudomonadati</taxon>
        <taxon>Bacteroidota</taxon>
        <taxon>Flavobacteriia</taxon>
        <taxon>Flavobacteriales</taxon>
        <taxon>Weeksellaceae</taxon>
        <taxon>Faecalibacter</taxon>
    </lineage>
</organism>
<evidence type="ECO:0008006" key="4">
    <source>
        <dbReference type="Google" id="ProtNLM"/>
    </source>
</evidence>
<gene>
    <name evidence="2" type="ORF">EAH69_07630</name>
</gene>
<proteinExistence type="predicted"/>
<evidence type="ECO:0000313" key="3">
    <source>
        <dbReference type="Proteomes" id="UP000275348"/>
    </source>
</evidence>
<evidence type="ECO:0000256" key="1">
    <source>
        <dbReference type="SAM" id="SignalP"/>
    </source>
</evidence>
<reference evidence="2 3" key="1">
    <citation type="submission" date="2018-10" db="EMBL/GenBank/DDBJ databases">
        <authorList>
            <person name="Chen X."/>
        </authorList>
    </citation>
    <scope>NUCLEOTIDE SEQUENCE [LARGE SCALE GENOMIC DNA]</scope>
    <source>
        <strain evidence="2 3">YIM 102668</strain>
    </source>
</reference>
<dbReference type="Proteomes" id="UP000275348">
    <property type="component" value="Unassembled WGS sequence"/>
</dbReference>
<sequence>MKIKIFSILFLLLLISCSKENQIKSVKFWKFGNGSHFGDVLDFKDDTYSVKSDTIYYQNKPIYKILKLRQFPSTSLTIKDLETNTEGNYYGK</sequence>
<protein>
    <recommendedName>
        <fullName evidence="4">Lipoprotein</fullName>
    </recommendedName>
</protein>
<comment type="caution">
    <text evidence="2">The sequence shown here is derived from an EMBL/GenBank/DDBJ whole genome shotgun (WGS) entry which is preliminary data.</text>
</comment>